<evidence type="ECO:0000256" key="14">
    <source>
        <dbReference type="PIRSR" id="PIRSR004911-1"/>
    </source>
</evidence>
<feature type="binding site" evidence="14">
    <location>
        <position position="141"/>
    </location>
    <ligand>
        <name>[4Fe-4S] cluster</name>
        <dbReference type="ChEBI" id="CHEBI:49883"/>
        <note>4Fe-4S-S-AdoMet</note>
    </ligand>
</feature>
<evidence type="ECO:0000256" key="11">
    <source>
        <dbReference type="ARBA" id="ARBA00023014"/>
    </source>
</evidence>
<evidence type="ECO:0000256" key="12">
    <source>
        <dbReference type="ARBA" id="ARBA00023235"/>
    </source>
</evidence>
<dbReference type="Pfam" id="PF04055">
    <property type="entry name" value="Radical_SAM"/>
    <property type="match status" value="1"/>
</dbReference>
<evidence type="ECO:0000256" key="10">
    <source>
        <dbReference type="ARBA" id="ARBA00023004"/>
    </source>
</evidence>
<name>A0AAU0MWW2_9GAMM</name>
<keyword evidence="12" id="KW-0413">Isomerase</keyword>
<keyword evidence="18" id="KW-1185">Reference proteome</keyword>
<comment type="similarity">
    <text evidence="4">Belongs to the radical SAM superfamily. KamA family.</text>
</comment>
<dbReference type="Proteomes" id="UP001302477">
    <property type="component" value="Chromosome"/>
</dbReference>
<keyword evidence="9 15" id="KW-0663">Pyridoxal phosphate</keyword>
<dbReference type="GO" id="GO:0051539">
    <property type="term" value="F:4 iron, 4 sulfur cluster binding"/>
    <property type="evidence" value="ECO:0007669"/>
    <property type="project" value="UniProtKB-KW"/>
</dbReference>
<dbReference type="NCBIfam" id="TIGR00238">
    <property type="entry name" value="KamA family radical SAM protein"/>
    <property type="match status" value="1"/>
</dbReference>
<dbReference type="InterPro" id="IPR022462">
    <property type="entry name" value="EpmB"/>
</dbReference>
<keyword evidence="11 14" id="KW-0411">Iron-sulfur</keyword>
<evidence type="ECO:0000313" key="18">
    <source>
        <dbReference type="Proteomes" id="UP001302477"/>
    </source>
</evidence>
<dbReference type="InterPro" id="IPR013785">
    <property type="entry name" value="Aldolase_TIM"/>
</dbReference>
<dbReference type="SUPFAM" id="SSF102114">
    <property type="entry name" value="Radical SAM enzymes"/>
    <property type="match status" value="1"/>
</dbReference>
<evidence type="ECO:0000256" key="5">
    <source>
        <dbReference type="ARBA" id="ARBA00022363"/>
    </source>
</evidence>
<dbReference type="GO" id="GO:0046872">
    <property type="term" value="F:metal ion binding"/>
    <property type="evidence" value="ECO:0007669"/>
    <property type="project" value="UniProtKB-KW"/>
</dbReference>
<dbReference type="SFLD" id="SFLDG01070">
    <property type="entry name" value="PLP-dependent"/>
    <property type="match status" value="1"/>
</dbReference>
<sequence>MIQHAQPTREISSIEITASGGESLPARRWQDEMADLVTDPRELLELLQLAPEQLPQLSAAAELFQLRVPRPLLRRIQPGNPRDPLLLQVLPTAAELQPTPGFSDDPLEEANANPVPGVVHKYRGRLLLIAAGQCAVNCRYCFRRAFPYSDNHLNRNQWQQALDYIREQADLREVILSGGDPLVMNDRQLAWLAGELAQIPQLDKLRIHTRLPIVAPSRVNEEFLAWFAGSRLKPVLVLHCNHANEIDGEVRAALGKLRAAGVTLLNQSVLLKDVNDCEDALAELSETLFDAGVLPYYLHQLDRVQGAAHFEVSDERALALVEAMRQRLPGYLVPKLVREIPAEKSKTPL</sequence>
<dbReference type="SFLD" id="SFLDS00029">
    <property type="entry name" value="Radical_SAM"/>
    <property type="match status" value="1"/>
</dbReference>
<dbReference type="CDD" id="cd01335">
    <property type="entry name" value="Radical_SAM"/>
    <property type="match status" value="1"/>
</dbReference>
<dbReference type="SFLD" id="SFLDF00314">
    <property type="entry name" value="L-lysine_2_3-aminomutase_(yjeK"/>
    <property type="match status" value="1"/>
</dbReference>
<protein>
    <recommendedName>
        <fullName evidence="5">L-lysine 2,3-aminomutase</fullName>
    </recommendedName>
    <alternativeName>
        <fullName evidence="13">EF-P post-translational modification enzyme B</fullName>
    </alternativeName>
</protein>
<dbReference type="RefSeq" id="WP_318952743.1">
    <property type="nucleotide sequence ID" value="NZ_CP137555.1"/>
</dbReference>
<dbReference type="InterPro" id="IPR058240">
    <property type="entry name" value="rSAM_sf"/>
</dbReference>
<evidence type="ECO:0000256" key="15">
    <source>
        <dbReference type="PIRSR" id="PIRSR603739-50"/>
    </source>
</evidence>
<comment type="cofactor">
    <cofactor evidence="2 15">
        <name>pyridoxal 5'-phosphate</name>
        <dbReference type="ChEBI" id="CHEBI:597326"/>
    </cofactor>
</comment>
<organism evidence="17 18">
    <name type="scientific">Microbulbifer pacificus</name>
    <dbReference type="NCBI Taxonomy" id="407164"/>
    <lineage>
        <taxon>Bacteria</taxon>
        <taxon>Pseudomonadati</taxon>
        <taxon>Pseudomonadota</taxon>
        <taxon>Gammaproteobacteria</taxon>
        <taxon>Cellvibrionales</taxon>
        <taxon>Microbulbiferaceae</taxon>
        <taxon>Microbulbifer</taxon>
    </lineage>
</organism>
<comment type="catalytic activity">
    <reaction evidence="1">
        <text>L-lysine = D-beta-lysine</text>
        <dbReference type="Rhea" id="RHEA:44148"/>
        <dbReference type="ChEBI" id="CHEBI:32551"/>
        <dbReference type="ChEBI" id="CHEBI:84138"/>
    </reaction>
</comment>
<dbReference type="PANTHER" id="PTHR30538">
    <property type="entry name" value="LYSINE 2,3-AMINOMUTASE-RELATED"/>
    <property type="match status" value="1"/>
</dbReference>
<keyword evidence="8 14" id="KW-0479">Metal-binding</keyword>
<evidence type="ECO:0000256" key="4">
    <source>
        <dbReference type="ARBA" id="ARBA00008703"/>
    </source>
</evidence>
<evidence type="ECO:0000256" key="3">
    <source>
        <dbReference type="ARBA" id="ARBA00001966"/>
    </source>
</evidence>
<dbReference type="PROSITE" id="PS51918">
    <property type="entry name" value="RADICAL_SAM"/>
    <property type="match status" value="1"/>
</dbReference>
<dbReference type="EMBL" id="CP137555">
    <property type="protein sequence ID" value="WOX04265.1"/>
    <property type="molecule type" value="Genomic_DNA"/>
</dbReference>
<evidence type="ECO:0000256" key="2">
    <source>
        <dbReference type="ARBA" id="ARBA00001933"/>
    </source>
</evidence>
<feature type="binding site" evidence="14">
    <location>
        <position position="134"/>
    </location>
    <ligand>
        <name>[4Fe-4S] cluster</name>
        <dbReference type="ChEBI" id="CHEBI:49883"/>
        <note>4Fe-4S-S-AdoMet</note>
    </ligand>
</feature>
<evidence type="ECO:0000256" key="13">
    <source>
        <dbReference type="ARBA" id="ARBA00030756"/>
    </source>
</evidence>
<accession>A0AAU0MWW2</accession>
<feature type="domain" description="Radical SAM core" evidence="16">
    <location>
        <begin position="119"/>
        <end position="332"/>
    </location>
</feature>
<keyword evidence="7" id="KW-0949">S-adenosyl-L-methionine</keyword>
<dbReference type="NCBIfam" id="TIGR03821">
    <property type="entry name" value="EFP_modif_epmB"/>
    <property type="match status" value="1"/>
</dbReference>
<dbReference type="InterPro" id="IPR003739">
    <property type="entry name" value="Lys_aminomutase/Glu_NH3_mut"/>
</dbReference>
<proteinExistence type="inferred from homology"/>
<dbReference type="PIRSF" id="PIRSF004911">
    <property type="entry name" value="DUF160"/>
    <property type="match status" value="1"/>
</dbReference>
<dbReference type="KEGG" id="mpaf:R5R33_10975"/>
<dbReference type="GO" id="GO:0016853">
    <property type="term" value="F:isomerase activity"/>
    <property type="evidence" value="ECO:0007669"/>
    <property type="project" value="UniProtKB-KW"/>
</dbReference>
<evidence type="ECO:0000256" key="1">
    <source>
        <dbReference type="ARBA" id="ARBA00001352"/>
    </source>
</evidence>
<gene>
    <name evidence="17" type="primary">epmB</name>
    <name evidence="17" type="ORF">R5R33_10975</name>
</gene>
<keyword evidence="6 14" id="KW-0004">4Fe-4S</keyword>
<evidence type="ECO:0000256" key="8">
    <source>
        <dbReference type="ARBA" id="ARBA00022723"/>
    </source>
</evidence>
<reference evidence="17 18" key="1">
    <citation type="submission" date="2023-10" db="EMBL/GenBank/DDBJ databases">
        <title>Description of Microbulbifer bruguierae sp. nov., isolated from the sediments of mangrove plant Bruguiera sexangula and comparative genomic analyses of the genus Microbulbifer.</title>
        <authorList>
            <person name="Long M."/>
        </authorList>
    </citation>
    <scope>NUCLEOTIDE SEQUENCE [LARGE SCALE GENOMIC DNA]</scope>
    <source>
        <strain evidence="17 18">SPO729</strain>
    </source>
</reference>
<dbReference type="AlphaFoldDB" id="A0AAU0MWW2"/>
<evidence type="ECO:0000256" key="9">
    <source>
        <dbReference type="ARBA" id="ARBA00022898"/>
    </source>
</evidence>
<keyword evidence="10" id="KW-0408">Iron</keyword>
<evidence type="ECO:0000259" key="16">
    <source>
        <dbReference type="PROSITE" id="PS51918"/>
    </source>
</evidence>
<evidence type="ECO:0000313" key="17">
    <source>
        <dbReference type="EMBL" id="WOX04265.1"/>
    </source>
</evidence>
<dbReference type="InterPro" id="IPR007197">
    <property type="entry name" value="rSAM"/>
</dbReference>
<comment type="cofactor">
    <cofactor evidence="3">
        <name>[4Fe-4S] cluster</name>
        <dbReference type="ChEBI" id="CHEBI:49883"/>
    </cofactor>
</comment>
<dbReference type="Gene3D" id="3.20.20.70">
    <property type="entry name" value="Aldolase class I"/>
    <property type="match status" value="1"/>
</dbReference>
<feature type="modified residue" description="N6-(pyridoxal phosphate)lysine" evidence="15">
    <location>
        <position position="346"/>
    </location>
</feature>
<evidence type="ECO:0000256" key="7">
    <source>
        <dbReference type="ARBA" id="ARBA00022691"/>
    </source>
</evidence>
<dbReference type="PANTHER" id="PTHR30538:SF1">
    <property type="entry name" value="L-LYSINE 2,3-AMINOMUTASE"/>
    <property type="match status" value="1"/>
</dbReference>
<feature type="binding site" evidence="14">
    <location>
        <position position="138"/>
    </location>
    <ligand>
        <name>[4Fe-4S] cluster</name>
        <dbReference type="ChEBI" id="CHEBI:49883"/>
        <note>4Fe-4S-S-AdoMet</note>
    </ligand>
</feature>
<evidence type="ECO:0000256" key="6">
    <source>
        <dbReference type="ARBA" id="ARBA00022485"/>
    </source>
</evidence>